<dbReference type="InterPro" id="IPR000210">
    <property type="entry name" value="BTB/POZ_dom"/>
</dbReference>
<reference evidence="2 3" key="1">
    <citation type="submission" date="2016-06" db="EMBL/GenBank/DDBJ databases">
        <title>Evolution of pathogenesis and genome organization in the Tremellales.</title>
        <authorList>
            <person name="Cuomo C."/>
            <person name="Litvintseva A."/>
            <person name="Heitman J."/>
            <person name="Chen Y."/>
            <person name="Sun S."/>
            <person name="Springer D."/>
            <person name="Dromer F."/>
            <person name="Young S."/>
            <person name="Zeng Q."/>
            <person name="Chapman S."/>
            <person name="Gujja S."/>
            <person name="Saif S."/>
            <person name="Birren B."/>
        </authorList>
    </citation>
    <scope>NUCLEOTIDE SEQUENCE [LARGE SCALE GENOMIC DNA]</scope>
    <source>
        <strain evidence="2 3">ATCC 28783</strain>
    </source>
</reference>
<dbReference type="OrthoDB" id="2574774at2759"/>
<sequence length="236" mass="26503">MSQVDPKETDVKISETYNADDADLVLVSSDEIHFKVHSYHLKSASIVFRAMLDSPDVNVKKGDQPLPIIYLTDNDIETAEVLKGALDILYHKPFPTEIGEYRDELRKIIPFLRKYECDGSIEGIRSLLHRWITYSDVGAWSAFLVSAGTEDIVTCYRAMYSASELDISAEGGPQGFRESSTVFDLGSLSLERFCQIPGPIAWAILRATNSRPTSTKKWDEIADDFLELFGVEDNQP</sequence>
<dbReference type="VEuPathDB" id="FungiDB:TREMEDRAFT_61871"/>
<dbReference type="EMBL" id="SDIL01000004">
    <property type="protein sequence ID" value="RXK41971.1"/>
    <property type="molecule type" value="Genomic_DNA"/>
</dbReference>
<evidence type="ECO:0000313" key="2">
    <source>
        <dbReference type="EMBL" id="RXK41971.1"/>
    </source>
</evidence>
<evidence type="ECO:0000313" key="3">
    <source>
        <dbReference type="Proteomes" id="UP000289152"/>
    </source>
</evidence>
<name>A0A4Q1BUZ7_TREME</name>
<dbReference type="InterPro" id="IPR011333">
    <property type="entry name" value="SKP1/BTB/POZ_sf"/>
</dbReference>
<proteinExistence type="predicted"/>
<organism evidence="2 3">
    <name type="scientific">Tremella mesenterica</name>
    <name type="common">Jelly fungus</name>
    <dbReference type="NCBI Taxonomy" id="5217"/>
    <lineage>
        <taxon>Eukaryota</taxon>
        <taxon>Fungi</taxon>
        <taxon>Dikarya</taxon>
        <taxon>Basidiomycota</taxon>
        <taxon>Agaricomycotina</taxon>
        <taxon>Tremellomycetes</taxon>
        <taxon>Tremellales</taxon>
        <taxon>Tremellaceae</taxon>
        <taxon>Tremella</taxon>
    </lineage>
</organism>
<dbReference type="AlphaFoldDB" id="A0A4Q1BUZ7"/>
<dbReference type="PROSITE" id="PS50097">
    <property type="entry name" value="BTB"/>
    <property type="match status" value="1"/>
</dbReference>
<evidence type="ECO:0000259" key="1">
    <source>
        <dbReference type="PROSITE" id="PS50097"/>
    </source>
</evidence>
<comment type="caution">
    <text evidence="2">The sequence shown here is derived from an EMBL/GenBank/DDBJ whole genome shotgun (WGS) entry which is preliminary data.</text>
</comment>
<accession>A0A4Q1BUZ7</accession>
<dbReference type="InParanoid" id="A0A4Q1BUZ7"/>
<dbReference type="Gene3D" id="3.30.710.10">
    <property type="entry name" value="Potassium Channel Kv1.1, Chain A"/>
    <property type="match status" value="1"/>
</dbReference>
<gene>
    <name evidence="2" type="ORF">M231_00692</name>
</gene>
<protein>
    <recommendedName>
        <fullName evidence="1">BTB domain-containing protein</fullName>
    </recommendedName>
</protein>
<keyword evidence="3" id="KW-1185">Reference proteome</keyword>
<dbReference type="Pfam" id="PF00651">
    <property type="entry name" value="BTB"/>
    <property type="match status" value="1"/>
</dbReference>
<dbReference type="Proteomes" id="UP000289152">
    <property type="component" value="Unassembled WGS sequence"/>
</dbReference>
<feature type="domain" description="BTB" evidence="1">
    <location>
        <begin position="22"/>
        <end position="90"/>
    </location>
</feature>